<accession>A0ABP8LB75</accession>
<organism evidence="1 2">
    <name type="scientific">Georgenia halophila</name>
    <dbReference type="NCBI Taxonomy" id="620889"/>
    <lineage>
        <taxon>Bacteria</taxon>
        <taxon>Bacillati</taxon>
        <taxon>Actinomycetota</taxon>
        <taxon>Actinomycetes</taxon>
        <taxon>Micrococcales</taxon>
        <taxon>Bogoriellaceae</taxon>
        <taxon>Georgenia</taxon>
    </lineage>
</organism>
<dbReference type="EMBL" id="BAABGN010000011">
    <property type="protein sequence ID" value="GAA4425652.1"/>
    <property type="molecule type" value="Genomic_DNA"/>
</dbReference>
<proteinExistence type="predicted"/>
<evidence type="ECO:0000313" key="1">
    <source>
        <dbReference type="EMBL" id="GAA4425652.1"/>
    </source>
</evidence>
<keyword evidence="2" id="KW-1185">Reference proteome</keyword>
<protein>
    <submittedName>
        <fullName evidence="1">Uncharacterized protein</fullName>
    </submittedName>
</protein>
<evidence type="ECO:0000313" key="2">
    <source>
        <dbReference type="Proteomes" id="UP001500622"/>
    </source>
</evidence>
<comment type="caution">
    <text evidence="1">The sequence shown here is derived from an EMBL/GenBank/DDBJ whole genome shotgun (WGS) entry which is preliminary data.</text>
</comment>
<sequence length="133" mass="14315">MPSTSKVSAPRRTPAAVALALVALTAIVLAAPVLLLILDEGAVPPRSDVPDLPDDVRVTHEEVLCGSGGCYRDLTLEGPPDHTPAQTAASMGSPQQTCSARNLLDRRRVCTHVEIIQDAVHLYVQFQRPRWTS</sequence>
<dbReference type="Proteomes" id="UP001500622">
    <property type="component" value="Unassembled WGS sequence"/>
</dbReference>
<gene>
    <name evidence="1" type="ORF">GCM10023169_23510</name>
</gene>
<reference evidence="2" key="1">
    <citation type="journal article" date="2019" name="Int. J. Syst. Evol. Microbiol.">
        <title>The Global Catalogue of Microorganisms (GCM) 10K type strain sequencing project: providing services to taxonomists for standard genome sequencing and annotation.</title>
        <authorList>
            <consortium name="The Broad Institute Genomics Platform"/>
            <consortium name="The Broad Institute Genome Sequencing Center for Infectious Disease"/>
            <person name="Wu L."/>
            <person name="Ma J."/>
        </authorList>
    </citation>
    <scope>NUCLEOTIDE SEQUENCE [LARGE SCALE GENOMIC DNA]</scope>
    <source>
        <strain evidence="2">JCM 17810</strain>
    </source>
</reference>
<name>A0ABP8LB75_9MICO</name>